<comment type="caution">
    <text evidence="3">The sequence shown here is derived from an EMBL/GenBank/DDBJ whole genome shotgun (WGS) entry which is preliminary data.</text>
</comment>
<protein>
    <submittedName>
        <fullName evidence="3">Universal stress protein</fullName>
    </submittedName>
</protein>
<dbReference type="InterPro" id="IPR006016">
    <property type="entry name" value="UspA"/>
</dbReference>
<dbReference type="PANTHER" id="PTHR46268:SF6">
    <property type="entry name" value="UNIVERSAL STRESS PROTEIN UP12"/>
    <property type="match status" value="1"/>
</dbReference>
<evidence type="ECO:0000313" key="4">
    <source>
        <dbReference type="Proteomes" id="UP000309488"/>
    </source>
</evidence>
<accession>A0A4U1CW00</accession>
<dbReference type="Gene3D" id="3.40.50.620">
    <property type="entry name" value="HUPs"/>
    <property type="match status" value="2"/>
</dbReference>
<dbReference type="Proteomes" id="UP000309488">
    <property type="component" value="Unassembled WGS sequence"/>
</dbReference>
<name>A0A4U1CW00_9SPHI</name>
<dbReference type="EMBL" id="SWBR01000001">
    <property type="protein sequence ID" value="TKC12405.1"/>
    <property type="molecule type" value="Genomic_DNA"/>
</dbReference>
<dbReference type="RefSeq" id="WP_136838419.1">
    <property type="nucleotide sequence ID" value="NZ_SWBR01000001.1"/>
</dbReference>
<dbReference type="OrthoDB" id="9788959at2"/>
<keyword evidence="4" id="KW-1185">Reference proteome</keyword>
<dbReference type="SUPFAM" id="SSF52402">
    <property type="entry name" value="Adenine nucleotide alpha hydrolases-like"/>
    <property type="match status" value="2"/>
</dbReference>
<organism evidence="3 4">
    <name type="scientific">Pedobacter polaris</name>
    <dbReference type="NCBI Taxonomy" id="2571273"/>
    <lineage>
        <taxon>Bacteria</taxon>
        <taxon>Pseudomonadati</taxon>
        <taxon>Bacteroidota</taxon>
        <taxon>Sphingobacteriia</taxon>
        <taxon>Sphingobacteriales</taxon>
        <taxon>Sphingobacteriaceae</taxon>
        <taxon>Pedobacter</taxon>
    </lineage>
</organism>
<dbReference type="PRINTS" id="PR01438">
    <property type="entry name" value="UNVRSLSTRESS"/>
</dbReference>
<dbReference type="AlphaFoldDB" id="A0A4U1CW00"/>
<dbReference type="InterPro" id="IPR014729">
    <property type="entry name" value="Rossmann-like_a/b/a_fold"/>
</dbReference>
<dbReference type="PANTHER" id="PTHR46268">
    <property type="entry name" value="STRESS RESPONSE PROTEIN NHAX"/>
    <property type="match status" value="1"/>
</dbReference>
<evidence type="ECO:0000259" key="2">
    <source>
        <dbReference type="Pfam" id="PF00582"/>
    </source>
</evidence>
<comment type="similarity">
    <text evidence="1">Belongs to the universal stress protein A family.</text>
</comment>
<proteinExistence type="inferred from homology"/>
<feature type="domain" description="UspA" evidence="2">
    <location>
        <begin position="1"/>
        <end position="148"/>
    </location>
</feature>
<evidence type="ECO:0000313" key="3">
    <source>
        <dbReference type="EMBL" id="TKC12405.1"/>
    </source>
</evidence>
<sequence length="290" mass="32983">MKKILVPIDYSTYSDNAVHYAIEIAKKINAEIHLCHGLEVSELIPMAGIMMWPTENFSEIKEDSDKDLQKYIDKLKNNTLLSTPYFPNITFSSETGSVKQIVDKLKGEQHFDLVIMGLAGAGKLQRFFLGSNSRDVIEKTNIPILLVPKATVYRPLKKIAFATDLNESDLNSIHAIARLFCLYDPEILLAHVANEFSDFHEPRSKSNLFLNRVTCNINYSKIYYRHINATNVEEGLKWLAENGQVDMLGMIHRHPSMFARILEGSHTQKLAQTVHLPLLVMPEDKTLIGW</sequence>
<dbReference type="InterPro" id="IPR006015">
    <property type="entry name" value="Universal_stress_UspA"/>
</dbReference>
<gene>
    <name evidence="3" type="ORF">FA048_01955</name>
</gene>
<reference evidence="3 4" key="1">
    <citation type="submission" date="2019-04" db="EMBL/GenBank/DDBJ databases">
        <title>Pedobacter sp. RP-3-22 sp. nov., isolated from Arctic soil.</title>
        <authorList>
            <person name="Dahal R.H."/>
            <person name="Kim D.-U."/>
        </authorList>
    </citation>
    <scope>NUCLEOTIDE SEQUENCE [LARGE SCALE GENOMIC DNA]</scope>
    <source>
        <strain evidence="3 4">RP-3-22</strain>
    </source>
</reference>
<evidence type="ECO:0000256" key="1">
    <source>
        <dbReference type="ARBA" id="ARBA00008791"/>
    </source>
</evidence>
<dbReference type="CDD" id="cd00293">
    <property type="entry name" value="USP-like"/>
    <property type="match status" value="1"/>
</dbReference>
<dbReference type="Pfam" id="PF00582">
    <property type="entry name" value="Usp"/>
    <property type="match status" value="1"/>
</dbReference>